<protein>
    <recommendedName>
        <fullName evidence="3">DUF1738 domain-containing protein</fullName>
    </recommendedName>
</protein>
<proteinExistence type="predicted"/>
<name>A0A1S1LIE5_MYCCH</name>
<dbReference type="EMBL" id="MLIQ01000049">
    <property type="protein sequence ID" value="OHU46135.1"/>
    <property type="molecule type" value="Genomic_DNA"/>
</dbReference>
<organism evidence="1 2">
    <name type="scientific">Mycobacteroides chelonae</name>
    <name type="common">Mycobacterium chelonae</name>
    <dbReference type="NCBI Taxonomy" id="1774"/>
    <lineage>
        <taxon>Bacteria</taxon>
        <taxon>Bacillati</taxon>
        <taxon>Actinomycetota</taxon>
        <taxon>Actinomycetes</taxon>
        <taxon>Mycobacteriales</taxon>
        <taxon>Mycobacteriaceae</taxon>
        <taxon>Mycobacteroides</taxon>
    </lineage>
</organism>
<dbReference type="Proteomes" id="UP000180043">
    <property type="component" value="Unassembled WGS sequence"/>
</dbReference>
<evidence type="ECO:0008006" key="3">
    <source>
        <dbReference type="Google" id="ProtNLM"/>
    </source>
</evidence>
<reference evidence="1 2" key="1">
    <citation type="submission" date="2016-10" db="EMBL/GenBank/DDBJ databases">
        <title>Evaluation of Human, Veterinary and Environmental Mycobacterium chelonae Isolates by Core Genome Phylogenomic Analysis, Targeted Gene Comparison, and Anti-microbial Susceptibility Patterns: A Tale of Mistaken Identities.</title>
        <authorList>
            <person name="Fogelson S.B."/>
            <person name="Camus A.C."/>
            <person name="Lorenz W."/>
            <person name="Vasireddy R."/>
            <person name="Vasireddy S."/>
            <person name="Smith T."/>
            <person name="Brown-Elliott B.A."/>
            <person name="Wallace R.J.Jr."/>
            <person name="Hasan N.A."/>
            <person name="Reischl U."/>
            <person name="Sanchez S."/>
        </authorList>
    </citation>
    <scope>NUCLEOTIDE SEQUENCE [LARGE SCALE GENOMIC DNA]</scope>
    <source>
        <strain evidence="1 2">15515</strain>
    </source>
</reference>
<evidence type="ECO:0000313" key="1">
    <source>
        <dbReference type="EMBL" id="OHU46135.1"/>
    </source>
</evidence>
<sequence>MTAIAVDRISPAFAADGEVNWPALLTEALTLPGQMGTTYCRFYSYSLLNQILLMMQGITEPCAPFSVWTKLGRIPQPGGARWVRHPRTIRKKDKTTGEEERVMVGSKLKRSTFPYSNTAGPDIEWPELPGWDWQRALAALDIEQEPFRLIDGNTQGYSYGRRVAVSPMAVYPLKTGLHELGHVMLGHTTPATAAASSSAPDGAEPVCQGVREFQAESVAYLLAHEIGLTDWAPAESRAYIQDWLGNDEVTDRHIRAVFAAVDKILAAGRSVPADDEAESDSGRAAS</sequence>
<dbReference type="RefSeq" id="WP_070948157.1">
    <property type="nucleotide sequence ID" value="NZ_MLIQ01000049.1"/>
</dbReference>
<dbReference type="AlphaFoldDB" id="A0A1S1LIE5"/>
<accession>A0A1S1LIE5</accession>
<comment type="caution">
    <text evidence="1">The sequence shown here is derived from an EMBL/GenBank/DDBJ whole genome shotgun (WGS) entry which is preliminary data.</text>
</comment>
<gene>
    <name evidence="1" type="ORF">BKG82_28570</name>
</gene>
<evidence type="ECO:0000313" key="2">
    <source>
        <dbReference type="Proteomes" id="UP000180043"/>
    </source>
</evidence>